<evidence type="ECO:0000256" key="8">
    <source>
        <dbReference type="ARBA" id="ARBA00023004"/>
    </source>
</evidence>
<evidence type="ECO:0000313" key="14">
    <source>
        <dbReference type="EMBL" id="EGV93793.1"/>
    </source>
</evidence>
<feature type="region of interest" description="Disordered" evidence="12">
    <location>
        <begin position="128"/>
        <end position="165"/>
    </location>
</feature>
<dbReference type="Pfam" id="PF12851">
    <property type="entry name" value="Tet_JBP"/>
    <property type="match status" value="1"/>
</dbReference>
<dbReference type="GO" id="GO:0005694">
    <property type="term" value="C:chromosome"/>
    <property type="evidence" value="ECO:0007669"/>
    <property type="project" value="UniProtKB-SubCell"/>
</dbReference>
<organism evidence="14 15">
    <name type="scientific">Cricetulus griseus</name>
    <name type="common">Chinese hamster</name>
    <name type="synonym">Cricetulus barabensis griseus</name>
    <dbReference type="NCBI Taxonomy" id="10029"/>
    <lineage>
        <taxon>Eukaryota</taxon>
        <taxon>Metazoa</taxon>
        <taxon>Chordata</taxon>
        <taxon>Craniata</taxon>
        <taxon>Vertebrata</taxon>
        <taxon>Euteleostomi</taxon>
        <taxon>Mammalia</taxon>
        <taxon>Eutheria</taxon>
        <taxon>Euarchontoglires</taxon>
        <taxon>Glires</taxon>
        <taxon>Rodentia</taxon>
        <taxon>Myomorpha</taxon>
        <taxon>Muroidea</taxon>
        <taxon>Cricetidae</taxon>
        <taxon>Cricetinae</taxon>
        <taxon>Cricetulus</taxon>
    </lineage>
</organism>
<comment type="catalytic activity">
    <reaction evidence="11">
        <text>a 5-methyl-2'-deoxycytidine in DNA + 2-oxoglutarate + O2 = a 5-hydroxymethyl-2'-deoxycytidine in DNA + succinate + CO2</text>
        <dbReference type="Rhea" id="RHEA:52636"/>
        <dbReference type="Rhea" id="RHEA-COMP:11370"/>
        <dbReference type="Rhea" id="RHEA-COMP:13315"/>
        <dbReference type="ChEBI" id="CHEBI:15379"/>
        <dbReference type="ChEBI" id="CHEBI:16526"/>
        <dbReference type="ChEBI" id="CHEBI:16810"/>
        <dbReference type="ChEBI" id="CHEBI:30031"/>
        <dbReference type="ChEBI" id="CHEBI:85454"/>
        <dbReference type="ChEBI" id="CHEBI:136731"/>
        <dbReference type="EC" id="1.14.11.80"/>
    </reaction>
</comment>
<dbReference type="PANTHER" id="PTHR23358">
    <property type="entry name" value="METHYLCYTOSINE DIOXYGENASE TET"/>
    <property type="match status" value="1"/>
</dbReference>
<dbReference type="EMBL" id="JH000180">
    <property type="protein sequence ID" value="EGV93793.1"/>
    <property type="molecule type" value="Genomic_DNA"/>
</dbReference>
<dbReference type="SMART" id="SM01333">
    <property type="entry name" value="Tet_JBP"/>
    <property type="match status" value="1"/>
</dbReference>
<evidence type="ECO:0000256" key="12">
    <source>
        <dbReference type="SAM" id="MobiDB-lite"/>
    </source>
</evidence>
<keyword evidence="4 11" id="KW-0479">Metal-binding</keyword>
<dbReference type="GO" id="GO:0070579">
    <property type="term" value="F:DNA 5-methylcytosine dioxygenase activity"/>
    <property type="evidence" value="ECO:0007669"/>
    <property type="project" value="UniProtKB-UniRule"/>
</dbReference>
<comment type="cofactor">
    <cofactor evidence="11">
        <name>Zn(2+)</name>
        <dbReference type="ChEBI" id="CHEBI:29105"/>
    </cofactor>
    <text evidence="11">The zinc ions have a structural role.</text>
</comment>
<dbReference type="InterPro" id="IPR046942">
    <property type="entry name" value="TET_oxygenase"/>
</dbReference>
<evidence type="ECO:0000256" key="9">
    <source>
        <dbReference type="ARBA" id="ARBA00047840"/>
    </source>
</evidence>
<evidence type="ECO:0000259" key="13">
    <source>
        <dbReference type="SMART" id="SM01333"/>
    </source>
</evidence>
<comment type="similarity">
    <text evidence="2 11">Belongs to the TET family.</text>
</comment>
<evidence type="ECO:0000256" key="1">
    <source>
        <dbReference type="ARBA" id="ARBA00004286"/>
    </source>
</evidence>
<evidence type="ECO:0000256" key="3">
    <source>
        <dbReference type="ARBA" id="ARBA00022454"/>
    </source>
</evidence>
<keyword evidence="6 11" id="KW-0223">Dioxygenase</keyword>
<comment type="catalytic activity">
    <reaction evidence="10 11">
        <text>a 5-hydroxymethyl-2'-deoxycytidine in DNA + 2-oxoglutarate + O2 = a 5-formyl-2'-deoxycytidine in DNA + succinate + CO2 + H2O</text>
        <dbReference type="Rhea" id="RHEA:53828"/>
        <dbReference type="Rhea" id="RHEA-COMP:13315"/>
        <dbReference type="Rhea" id="RHEA-COMP:13656"/>
        <dbReference type="ChEBI" id="CHEBI:15377"/>
        <dbReference type="ChEBI" id="CHEBI:15379"/>
        <dbReference type="ChEBI" id="CHEBI:16526"/>
        <dbReference type="ChEBI" id="CHEBI:16810"/>
        <dbReference type="ChEBI" id="CHEBI:30031"/>
        <dbReference type="ChEBI" id="CHEBI:136731"/>
        <dbReference type="ChEBI" id="CHEBI:137731"/>
        <dbReference type="EC" id="1.14.11.80"/>
    </reaction>
</comment>
<protein>
    <recommendedName>
        <fullName evidence="11">Methylcytosine dioxygenase TET</fullName>
        <ecNumber evidence="11">1.14.11.80</ecNumber>
    </recommendedName>
</protein>
<comment type="function">
    <text evidence="11">Dioxygenase that catalyzes the conversion of the modified genomic base 5-methylcytosine (5mC) into 5-hydroxymethylcytosine (5hmC) and plays a key role in epigenetic chromatin reprogramming during embryonic development.</text>
</comment>
<accession>G3H6U5</accession>
<dbReference type="InterPro" id="IPR040175">
    <property type="entry name" value="TET1/2/3"/>
</dbReference>
<dbReference type="GO" id="GO:0141166">
    <property type="term" value="P:chromosomal 5-methylcytosine DNA demethylation pathway"/>
    <property type="evidence" value="ECO:0007669"/>
    <property type="project" value="UniProtKB-UniRule"/>
</dbReference>
<dbReference type="InParanoid" id="G3H6U5"/>
<evidence type="ECO:0000256" key="10">
    <source>
        <dbReference type="ARBA" id="ARBA00049431"/>
    </source>
</evidence>
<comment type="catalytic activity">
    <reaction evidence="9 11">
        <text>a 5-formyl-2'-deoxycytidine in DNA + 2-oxoglutarate + O2 = a 5-carboxyl-2'-deoxycytidine in DNA + succinate + CO2 + H(+)</text>
        <dbReference type="Rhea" id="RHEA:53832"/>
        <dbReference type="Rhea" id="RHEA-COMP:13656"/>
        <dbReference type="Rhea" id="RHEA-COMP:13657"/>
        <dbReference type="ChEBI" id="CHEBI:15378"/>
        <dbReference type="ChEBI" id="CHEBI:15379"/>
        <dbReference type="ChEBI" id="CHEBI:16526"/>
        <dbReference type="ChEBI" id="CHEBI:16810"/>
        <dbReference type="ChEBI" id="CHEBI:30031"/>
        <dbReference type="ChEBI" id="CHEBI:137731"/>
        <dbReference type="ChEBI" id="CHEBI:137732"/>
        <dbReference type="EC" id="1.14.11.80"/>
    </reaction>
</comment>
<evidence type="ECO:0000256" key="6">
    <source>
        <dbReference type="ARBA" id="ARBA00022964"/>
    </source>
</evidence>
<evidence type="ECO:0000256" key="5">
    <source>
        <dbReference type="ARBA" id="ARBA00022833"/>
    </source>
</evidence>
<dbReference type="STRING" id="10029.G3H6U5"/>
<dbReference type="GO" id="GO:0045944">
    <property type="term" value="P:positive regulation of transcription by RNA polymerase II"/>
    <property type="evidence" value="ECO:0007669"/>
    <property type="project" value="TreeGrafter"/>
</dbReference>
<dbReference type="InterPro" id="IPR024779">
    <property type="entry name" value="2OGFeDO_JBP1/TET_oxygenase_dom"/>
</dbReference>
<dbReference type="PANTHER" id="PTHR23358:SF2">
    <property type="entry name" value="METHYLCYTOSINE DIOXYGENASE TET1"/>
    <property type="match status" value="1"/>
</dbReference>
<dbReference type="EC" id="1.14.11.80" evidence="11"/>
<feature type="compositionally biased region" description="Basic and acidic residues" evidence="12">
    <location>
        <begin position="130"/>
        <end position="144"/>
    </location>
</feature>
<proteinExistence type="inferred from homology"/>
<keyword evidence="5 11" id="KW-0862">Zinc</keyword>
<evidence type="ECO:0000256" key="4">
    <source>
        <dbReference type="ARBA" id="ARBA00022723"/>
    </source>
</evidence>
<keyword evidence="7 11" id="KW-0560">Oxidoreductase</keyword>
<feature type="domain" description="Methylcytosine dioxygenase TET1-3 oxygenase" evidence="13">
    <location>
        <begin position="1"/>
        <end position="261"/>
    </location>
</feature>
<comment type="subcellular location">
    <subcellularLocation>
        <location evidence="1">Chromosome</location>
    </subcellularLocation>
</comment>
<reference evidence="15" key="1">
    <citation type="journal article" date="2011" name="Nat. Biotechnol.">
        <title>The genomic sequence of the Chinese hamster ovary (CHO)-K1 cell line.</title>
        <authorList>
            <person name="Xu X."/>
            <person name="Nagarajan H."/>
            <person name="Lewis N.E."/>
            <person name="Pan S."/>
            <person name="Cai Z."/>
            <person name="Liu X."/>
            <person name="Chen W."/>
            <person name="Xie M."/>
            <person name="Wang W."/>
            <person name="Hammond S."/>
            <person name="Andersen M.R."/>
            <person name="Neff N."/>
            <person name="Passarelli B."/>
            <person name="Koh W."/>
            <person name="Fan H.C."/>
            <person name="Wang J."/>
            <person name="Gui Y."/>
            <person name="Lee K.H."/>
            <person name="Betenbaugh M.J."/>
            <person name="Quake S.R."/>
            <person name="Famili I."/>
            <person name="Palsson B.O."/>
            <person name="Wang J."/>
        </authorList>
    </citation>
    <scope>NUCLEOTIDE SEQUENCE [LARGE SCALE GENOMIC DNA]</scope>
    <source>
        <strain evidence="15">CHO K1 cell line</strain>
    </source>
</reference>
<dbReference type="Proteomes" id="UP000001075">
    <property type="component" value="Unassembled WGS sequence"/>
</dbReference>
<evidence type="ECO:0000256" key="2">
    <source>
        <dbReference type="ARBA" id="ARBA00007502"/>
    </source>
</evidence>
<keyword evidence="3" id="KW-0158">Chromosome</keyword>
<sequence>MAPVAYQNQVKYEDVAADCRLGTKKGRPFSGVTCCMDFCAHSHKDNHNMINGSTVVLTLLRKDARDRNNLQDEQFHVLPLHRLADTDEFGSREGMEAKIRSGAIEIIKPSVKKLLHFNEPIPRCGKRRTTMKEHNKNPAADEVKKKRNSSNSLVDAEPVTSPSEHPQLPFLSCPRELEHCAADEPLSDDLSSDEIIITQTEFLSDSEEIYYDPCFGGVAIALTHGSVLIEYARGELHATTPLTIPNRSYPIRTSLVLYQHKNMNVPNHGFDLCRIKCKPRDLRKKKPVDPEGPDLSIEANLLRTIPSRIASTLTHDNVVTVSPYAFTHIAGPYNHWV</sequence>
<evidence type="ECO:0000256" key="11">
    <source>
        <dbReference type="RuleBase" id="RU367064"/>
    </source>
</evidence>
<dbReference type="GO" id="GO:0005634">
    <property type="term" value="C:nucleus"/>
    <property type="evidence" value="ECO:0007669"/>
    <property type="project" value="UniProtKB-UniRule"/>
</dbReference>
<dbReference type="AlphaFoldDB" id="G3H6U5"/>
<dbReference type="GO" id="GO:0040029">
    <property type="term" value="P:epigenetic regulation of gene expression"/>
    <property type="evidence" value="ECO:0007669"/>
    <property type="project" value="InterPro"/>
</dbReference>
<evidence type="ECO:0000313" key="15">
    <source>
        <dbReference type="Proteomes" id="UP000001075"/>
    </source>
</evidence>
<evidence type="ECO:0000256" key="7">
    <source>
        <dbReference type="ARBA" id="ARBA00023002"/>
    </source>
</evidence>
<dbReference type="GO" id="GO:0008270">
    <property type="term" value="F:zinc ion binding"/>
    <property type="evidence" value="ECO:0007669"/>
    <property type="project" value="UniProtKB-UniRule"/>
</dbReference>
<name>G3H6U5_CRIGR</name>
<keyword evidence="8 11" id="KW-0408">Iron</keyword>
<comment type="cofactor">
    <cofactor evidence="11">
        <name>Fe(2+)</name>
        <dbReference type="ChEBI" id="CHEBI:29033"/>
    </cofactor>
    <text evidence="11">Binds 1 Fe(2+) ion per subunit.</text>
</comment>
<gene>
    <name evidence="14" type="ORF">I79_006065</name>
</gene>